<dbReference type="Gene3D" id="3.10.450.50">
    <property type="match status" value="1"/>
</dbReference>
<feature type="domain" description="SnoaL-like" evidence="1">
    <location>
        <begin position="251"/>
        <end position="352"/>
    </location>
</feature>
<protein>
    <submittedName>
        <fullName evidence="2">Uncharacterized conserved protein, DUF1684 family</fullName>
    </submittedName>
</protein>
<dbReference type="InterPro" id="IPR037401">
    <property type="entry name" value="SnoaL-like"/>
</dbReference>
<name>A0A1G7NST0_9PSEU</name>
<dbReference type="OrthoDB" id="5493262at2"/>
<evidence type="ECO:0000259" key="1">
    <source>
        <dbReference type="Pfam" id="PF12680"/>
    </source>
</evidence>
<dbReference type="PANTHER" id="PTHR41913:SF1">
    <property type="entry name" value="DUF1684 DOMAIN-CONTAINING PROTEIN"/>
    <property type="match status" value="1"/>
</dbReference>
<keyword evidence="3" id="KW-1185">Reference proteome</keyword>
<dbReference type="InterPro" id="IPR032710">
    <property type="entry name" value="NTF2-like_dom_sf"/>
</dbReference>
<organism evidence="2 3">
    <name type="scientific">Lentzea fradiae</name>
    <dbReference type="NCBI Taxonomy" id="200378"/>
    <lineage>
        <taxon>Bacteria</taxon>
        <taxon>Bacillati</taxon>
        <taxon>Actinomycetota</taxon>
        <taxon>Actinomycetes</taxon>
        <taxon>Pseudonocardiales</taxon>
        <taxon>Pseudonocardiaceae</taxon>
        <taxon>Lentzea</taxon>
    </lineage>
</organism>
<reference evidence="3" key="1">
    <citation type="submission" date="2016-10" db="EMBL/GenBank/DDBJ databases">
        <authorList>
            <person name="Varghese N."/>
            <person name="Submissions S."/>
        </authorList>
    </citation>
    <scope>NUCLEOTIDE SEQUENCE [LARGE SCALE GENOMIC DNA]</scope>
    <source>
        <strain evidence="3">CGMCC 4.3506</strain>
    </source>
</reference>
<dbReference type="InterPro" id="IPR012467">
    <property type="entry name" value="DUF1684"/>
</dbReference>
<dbReference type="PANTHER" id="PTHR41913">
    <property type="entry name" value="DUF1684 DOMAIN-CONTAINING PROTEIN"/>
    <property type="match status" value="1"/>
</dbReference>
<proteinExistence type="predicted"/>
<accession>A0A1G7NST0</accession>
<dbReference type="EMBL" id="FNCC01000003">
    <property type="protein sequence ID" value="SDF77158.1"/>
    <property type="molecule type" value="Genomic_DNA"/>
</dbReference>
<dbReference type="Proteomes" id="UP000199623">
    <property type="component" value="Unassembled WGS sequence"/>
</dbReference>
<dbReference type="AlphaFoldDB" id="A0A1G7NST0"/>
<gene>
    <name evidence="2" type="ORF">SAMN05216553_103200</name>
</gene>
<evidence type="ECO:0000313" key="2">
    <source>
        <dbReference type="EMBL" id="SDF77158.1"/>
    </source>
</evidence>
<dbReference type="SUPFAM" id="SSF54427">
    <property type="entry name" value="NTF2-like"/>
    <property type="match status" value="1"/>
</dbReference>
<sequence>MGGTEMNHEEFRETRWAEIAGPHGKGTVVARGKVSGPEPRTLPGFPGHWHVDESGTLQHTNDGLTTEVTGSLDLGEGRTLFAGGADGFYGLVIMDAHALERSGLSGIDTFPHNPAWVFEGEIRAAPNRHLDIEHLTTPRHVEPVLAPVDLVVTINGTEHVLAVIETMPGQRLVVFTDETNGTETPDIGRWLNLPLVEPGTKVTVDFNQATLSHHHLAPAVFTCPLSPPGNHLPIRVEAGERALMYDLKDKVTTYLRHLENRDWEAAQAMCAENATVWHNDGKGDSSIQENIASMKAQIDPIESMRYEIVRQFEQPGEVLQQHVVNVVTKDGGVFQVDAAAYYRFENGLITRMEAYAGAPS</sequence>
<dbReference type="Pfam" id="PF12680">
    <property type="entry name" value="SnoaL_2"/>
    <property type="match status" value="1"/>
</dbReference>
<dbReference type="Pfam" id="PF07920">
    <property type="entry name" value="DUF1684"/>
    <property type="match status" value="1"/>
</dbReference>
<dbReference type="STRING" id="200378.SAMN05216553_103200"/>
<evidence type="ECO:0000313" key="3">
    <source>
        <dbReference type="Proteomes" id="UP000199623"/>
    </source>
</evidence>